<keyword evidence="1" id="KW-0812">Transmembrane</keyword>
<feature type="transmembrane region" description="Helical" evidence="1">
    <location>
        <begin position="74"/>
        <end position="93"/>
    </location>
</feature>
<dbReference type="AlphaFoldDB" id="E6Q0G4"/>
<gene>
    <name evidence="2" type="ORF">CARN3_0226</name>
</gene>
<keyword evidence="1" id="KW-0472">Membrane</keyword>
<proteinExistence type="predicted"/>
<feature type="transmembrane region" description="Helical" evidence="1">
    <location>
        <begin position="45"/>
        <end position="62"/>
    </location>
</feature>
<dbReference type="EMBL" id="CABN01000161">
    <property type="protein sequence ID" value="CBI00673.1"/>
    <property type="molecule type" value="Genomic_DNA"/>
</dbReference>
<keyword evidence="1" id="KW-1133">Transmembrane helix</keyword>
<evidence type="ECO:0000256" key="1">
    <source>
        <dbReference type="SAM" id="Phobius"/>
    </source>
</evidence>
<protein>
    <recommendedName>
        <fullName evidence="3">Small multidrug resistance family-3 protein</fullName>
    </recommendedName>
</protein>
<organism evidence="2">
    <name type="scientific">mine drainage metagenome</name>
    <dbReference type="NCBI Taxonomy" id="410659"/>
    <lineage>
        <taxon>unclassified sequences</taxon>
        <taxon>metagenomes</taxon>
        <taxon>ecological metagenomes</taxon>
    </lineage>
</organism>
<feature type="transmembrane region" description="Helical" evidence="1">
    <location>
        <begin position="99"/>
        <end position="118"/>
    </location>
</feature>
<sequence>MKNILDSIVARPVGAFVFLAFAAFLEALGDSFFQSGLYRATGATRALFLVLGTLVLALYGFTVNTPRWDFGRLLGIYVVLFFVVAQILARVRFQQSPTLPIYVGGTFILIGGMLIAFWKP</sequence>
<name>E6Q0G4_9ZZZZ</name>
<evidence type="ECO:0008006" key="3">
    <source>
        <dbReference type="Google" id="ProtNLM"/>
    </source>
</evidence>
<reference evidence="2" key="1">
    <citation type="submission" date="2009-10" db="EMBL/GenBank/DDBJ databases">
        <title>Diversity of trophic interactions inside an arsenic-rich microbial ecosystem.</title>
        <authorList>
            <person name="Bertin P.N."/>
            <person name="Heinrich-Salmeron A."/>
            <person name="Pelletier E."/>
            <person name="Goulhen-Chollet F."/>
            <person name="Arsene-Ploetze F."/>
            <person name="Gallien S."/>
            <person name="Calteau A."/>
            <person name="Vallenet D."/>
            <person name="Casiot C."/>
            <person name="Chane-Woon-Ming B."/>
            <person name="Giloteaux L."/>
            <person name="Barakat M."/>
            <person name="Bonnefoy V."/>
            <person name="Bruneel O."/>
            <person name="Chandler M."/>
            <person name="Cleiss J."/>
            <person name="Duran R."/>
            <person name="Elbaz-Poulichet F."/>
            <person name="Fonknechten N."/>
            <person name="Lauga B."/>
            <person name="Mornico D."/>
            <person name="Ortet P."/>
            <person name="Schaeffer C."/>
            <person name="Siguier P."/>
            <person name="Alexander Thil Smith A."/>
            <person name="Van Dorsselaer A."/>
            <person name="Weissenbach J."/>
            <person name="Medigue C."/>
            <person name="Le Paslier D."/>
        </authorList>
    </citation>
    <scope>NUCLEOTIDE SEQUENCE</scope>
</reference>
<comment type="caution">
    <text evidence="2">The sequence shown here is derived from an EMBL/GenBank/DDBJ whole genome shotgun (WGS) entry which is preliminary data.</text>
</comment>
<accession>E6Q0G4</accession>
<evidence type="ECO:0000313" key="2">
    <source>
        <dbReference type="EMBL" id="CBI00673.1"/>
    </source>
</evidence>